<dbReference type="EMBL" id="QSFP01000007">
    <property type="protein sequence ID" value="RHA67648.1"/>
    <property type="molecule type" value="Genomic_DNA"/>
</dbReference>
<sequence>MENGLKELQQRLVEMLSSFQKFTQQNGMIFFLVGGSALGAVRHQGFIPWDDDVDIAMMREDFEKMEYLMSLQHDRLGEFIYSPVEKHMIPDAPIGYLYDTLHADAGYENTAKIDIHPIDGVPKSGVLKKVQKWTSLIYYLSEYRLPVKNKGKAIRNISKVILKITPGFIFRFYMRVCKKIMTSWRTSDSEYICSLFGVAGYEREVMPKSYLLPLKEADFENKVFMIPGNYDPYLKRLYGDYKKMPPEMEQHPRHKIHELYKK</sequence>
<dbReference type="EMBL" id="WNAJ01000041">
    <property type="protein sequence ID" value="MTR87144.1"/>
    <property type="molecule type" value="Genomic_DNA"/>
</dbReference>
<dbReference type="Proteomes" id="UP000478483">
    <property type="component" value="Unassembled WGS sequence"/>
</dbReference>
<dbReference type="GeneID" id="61432060"/>
<proteinExistence type="predicted"/>
<comment type="caution">
    <text evidence="4">The sequence shown here is derived from an EMBL/GenBank/DDBJ whole genome shotgun (WGS) entry which is preliminary data.</text>
</comment>
<dbReference type="PANTHER" id="PTHR43404">
    <property type="entry name" value="LIPOPOLYSACCHARIDE CHOLINEPHOSPHOTRANSFERASE LICD"/>
    <property type="match status" value="1"/>
</dbReference>
<evidence type="ECO:0000313" key="3">
    <source>
        <dbReference type="EMBL" id="MVQ45718.1"/>
    </source>
</evidence>
<name>A0A3R6CHF7_9FIRM</name>
<dbReference type="EMBL" id="WGGT01000008">
    <property type="protein sequence ID" value="MVQ45718.1"/>
    <property type="molecule type" value="Genomic_DNA"/>
</dbReference>
<reference evidence="7 8" key="1">
    <citation type="submission" date="2018-08" db="EMBL/GenBank/DDBJ databases">
        <title>A genome reference for cultivated species of the human gut microbiota.</title>
        <authorList>
            <person name="Zou Y."/>
            <person name="Xue W."/>
            <person name="Luo G."/>
        </authorList>
    </citation>
    <scope>NUCLEOTIDE SEQUENCE [LARGE SCALE GENOMIC DNA]</scope>
    <source>
        <strain evidence="6 8">AF31-21AC</strain>
        <strain evidence="5 7">AM37-1AC</strain>
        <strain evidence="4 9">AM43-11</strain>
    </source>
</reference>
<evidence type="ECO:0000313" key="5">
    <source>
        <dbReference type="EMBL" id="RHC15699.1"/>
    </source>
</evidence>
<organism evidence="4 9">
    <name type="scientific">Roseburia intestinalis</name>
    <dbReference type="NCBI Taxonomy" id="166486"/>
    <lineage>
        <taxon>Bacteria</taxon>
        <taxon>Bacillati</taxon>
        <taxon>Bacillota</taxon>
        <taxon>Clostridia</taxon>
        <taxon>Lachnospirales</taxon>
        <taxon>Lachnospiraceae</taxon>
        <taxon>Roseburia</taxon>
    </lineage>
</organism>
<evidence type="ECO:0000313" key="11">
    <source>
        <dbReference type="Proteomes" id="UP000479531"/>
    </source>
</evidence>
<evidence type="ECO:0000313" key="7">
    <source>
        <dbReference type="Proteomes" id="UP000283513"/>
    </source>
</evidence>
<reference evidence="3 11" key="3">
    <citation type="submission" date="2019-10" db="EMBL/GenBank/DDBJ databases">
        <title>Roseburia spp. ameliorate alcoholic fatty liver via restoration of gut barrier function.</title>
        <authorList>
            <person name="Seo B."/>
            <person name="Ko G."/>
        </authorList>
    </citation>
    <scope>NUCLEOTIDE SEQUENCE [LARGE SCALE GENOMIC DNA]</scope>
    <source>
        <strain evidence="3 11">SNUG30017</strain>
    </source>
</reference>
<dbReference type="Proteomes" id="UP000284465">
    <property type="component" value="Unassembled WGS sequence"/>
</dbReference>
<dbReference type="EMBL" id="QSHO01000012">
    <property type="protein sequence ID" value="RHC15699.1"/>
    <property type="molecule type" value="Genomic_DNA"/>
</dbReference>
<evidence type="ECO:0000313" key="9">
    <source>
        <dbReference type="Proteomes" id="UP000284465"/>
    </source>
</evidence>
<protein>
    <submittedName>
        <fullName evidence="4">LicD family protein</fullName>
    </submittedName>
</protein>
<dbReference type="Proteomes" id="UP000283586">
    <property type="component" value="Unassembled WGS sequence"/>
</dbReference>
<feature type="domain" description="LicD/FKTN/FKRP nucleotidyltransferase" evidence="1">
    <location>
        <begin position="23"/>
        <end position="239"/>
    </location>
</feature>
<gene>
    <name evidence="5" type="ORF">DW856_13335</name>
    <name evidence="4" type="ORF">DW927_07940</name>
    <name evidence="6" type="ORF">DWZ31_07715</name>
    <name evidence="3" type="ORF">GCK47_08380</name>
    <name evidence="2" type="ORF">GMD50_19410</name>
</gene>
<dbReference type="EMBL" id="QRQN01000007">
    <property type="protein sequence ID" value="RHN09314.1"/>
    <property type="molecule type" value="Genomic_DNA"/>
</dbReference>
<evidence type="ECO:0000313" key="2">
    <source>
        <dbReference type="EMBL" id="MTR87144.1"/>
    </source>
</evidence>
<dbReference type="RefSeq" id="WP_006856667.1">
    <property type="nucleotide sequence ID" value="NZ_CP097279.1"/>
</dbReference>
<evidence type="ECO:0000313" key="6">
    <source>
        <dbReference type="EMBL" id="RHN09314.1"/>
    </source>
</evidence>
<evidence type="ECO:0000259" key="1">
    <source>
        <dbReference type="Pfam" id="PF04991"/>
    </source>
</evidence>
<dbReference type="Pfam" id="PF04991">
    <property type="entry name" value="LicD"/>
    <property type="match status" value="1"/>
</dbReference>
<dbReference type="Proteomes" id="UP000479531">
    <property type="component" value="Unassembled WGS sequence"/>
</dbReference>
<dbReference type="InterPro" id="IPR007074">
    <property type="entry name" value="LicD/FKTN/FKRP_NTP_transf"/>
</dbReference>
<dbReference type="AlphaFoldDB" id="A0A3R6CHF7"/>
<dbReference type="PANTHER" id="PTHR43404:SF2">
    <property type="entry name" value="LIPOPOLYSACCHARIDE CHOLINEPHOSPHOTRANSFERASE LICD"/>
    <property type="match status" value="1"/>
</dbReference>
<reference evidence="2 10" key="2">
    <citation type="journal article" date="2019" name="Nat. Med.">
        <title>A library of human gut bacterial isolates paired with longitudinal multiomics data enables mechanistic microbiome research.</title>
        <authorList>
            <person name="Poyet M."/>
            <person name="Groussin M."/>
            <person name="Gibbons S.M."/>
            <person name="Avila-Pacheco J."/>
            <person name="Jiang X."/>
            <person name="Kearney S.M."/>
            <person name="Perrotta A.R."/>
            <person name="Berdy B."/>
            <person name="Zhao S."/>
            <person name="Lieberman T.D."/>
            <person name="Swanson P.K."/>
            <person name="Smith M."/>
            <person name="Roesemann S."/>
            <person name="Alexander J.E."/>
            <person name="Rich S.A."/>
            <person name="Livny J."/>
            <person name="Vlamakis H."/>
            <person name="Clish C."/>
            <person name="Bullock K."/>
            <person name="Deik A."/>
            <person name="Scott J."/>
            <person name="Pierce K.A."/>
            <person name="Xavier R.J."/>
            <person name="Alm E.J."/>
        </authorList>
    </citation>
    <scope>NUCLEOTIDE SEQUENCE [LARGE SCALE GENOMIC DNA]</scope>
    <source>
        <strain evidence="2 10">BIOML-A1</strain>
    </source>
</reference>
<accession>A0A3R6CHF7</accession>
<evidence type="ECO:0000313" key="4">
    <source>
        <dbReference type="EMBL" id="RHA67648.1"/>
    </source>
</evidence>
<dbReference type="Proteomes" id="UP000283513">
    <property type="component" value="Unassembled WGS sequence"/>
</dbReference>
<dbReference type="GO" id="GO:0009100">
    <property type="term" value="P:glycoprotein metabolic process"/>
    <property type="evidence" value="ECO:0007669"/>
    <property type="project" value="UniProtKB-ARBA"/>
</dbReference>
<evidence type="ECO:0000313" key="10">
    <source>
        <dbReference type="Proteomes" id="UP000478483"/>
    </source>
</evidence>
<dbReference type="InterPro" id="IPR052942">
    <property type="entry name" value="LPS_cholinephosphotransferase"/>
</dbReference>
<evidence type="ECO:0000313" key="8">
    <source>
        <dbReference type="Proteomes" id="UP000283586"/>
    </source>
</evidence>